<feature type="transmembrane region" description="Helical" evidence="2">
    <location>
        <begin position="291"/>
        <end position="312"/>
    </location>
</feature>
<accession>T1FT02</accession>
<dbReference type="KEGG" id="hro:HELRODRAFT_191458"/>
<dbReference type="EMBL" id="AMQM01003933">
    <property type="status" value="NOT_ANNOTATED_CDS"/>
    <property type="molecule type" value="Genomic_DNA"/>
</dbReference>
<feature type="transmembrane region" description="Helical" evidence="2">
    <location>
        <begin position="997"/>
        <end position="1017"/>
    </location>
</feature>
<sequence>MPEEILISADRADDEWKYSIEPVERYYEPNRQNVTTNKENKHQPSADHLNNQSAVHSISSNVYALSTEFSKPFAYTSWSWANKDGCEKNLTLFRTLNRHQNILNPKKFFHPFYTQNDRRGPGFLYKFQMFADNGSDILLSIPESASFLKWWSSRNVNRGLKILNDDPLHINFVRESNLKVCPCYLEVQLSDLHLKKLLLSYQFMVNCPAILNITMHLHERVHKTNDSGRNIIKTRNSETDYSKFNKFGLHISDGTNVNAYNLFGVVVNQIYLKEIHDNLKFKHENYFMSNVVYLCSLIIAGSVIILSCYLSLKINTKLQQQTLLSSINDEQLMANQPSSFSSNCPSDIKRYSDQGIKKRLAKTKNSKDCAIVIFILYYLFIFIRVFIILAITSSFGIYAFYHHIRLEIYKLSLNTREIFLFTQSINQLIRDYYLMTVVDISYSMSINWKNIFSNIKCHEKPYVKIHESRNQNKKTCKCSSSGEMYTNQITFENPDFLFHLYNSSKENVEEITSHMYALHDYELKRQLIDFSLFRNKLKNNGWLNMHKNIDSYFGSNKINNTFKSGDNKKQYQETKIKNSESLHQLGIYIAEHLFATSKSRFFQRFIVNNKSLEFLLRLEMSKVETNCYNPDVHTHSNMEILTTYDFNSLSFFQVKRYDDFNRNVKRTPPENSNKPCEAETKSYFEFFKPAFIFYILALLDILLIYYGFCKLSSLFNGYSFCGKSVPYLKIETTNQPKIIVTSLEQNFRNHNKSLNNVTTSFQIQEDILGHFRCYSDKMPLFECNGLYSHGQDCHNSYCYKHSLVNILKFKWYSDIVQRSHCSILPNLVVLALVFIFFLFIPLWFTSFLKYRLNSYAFGVDYERQMSTILMNGEIQNILNFDSEIYVHTNVELMKKLSTWNRAHVQELNILKNYTMFNESADGNQTDYLATTSINSLNQPMVAYDEDRITIFCAILFRAGLTHLDEKFDADESDFKNATKIKLEAIINSIESVSSKCLYFTSVVIIFICAIVISDYVIMKPGSKDHIKNHIKVWDHKRGINNKTPGSDHVDNDTRLTTLPPLHMSKTTVTKPQLNKTALRLLNNNVERMKTKSTRSNNNEGDPDHSNTKPSRLVVNRSFTETIV</sequence>
<feature type="transmembrane region" description="Helical" evidence="2">
    <location>
        <begin position="691"/>
        <end position="708"/>
    </location>
</feature>
<dbReference type="InParanoid" id="T1FT02"/>
<reference evidence="3 5" key="2">
    <citation type="journal article" date="2013" name="Nature">
        <title>Insights into bilaterian evolution from three spiralian genomes.</title>
        <authorList>
            <person name="Simakov O."/>
            <person name="Marletaz F."/>
            <person name="Cho S.J."/>
            <person name="Edsinger-Gonzales E."/>
            <person name="Havlak P."/>
            <person name="Hellsten U."/>
            <person name="Kuo D.H."/>
            <person name="Larsson T."/>
            <person name="Lv J."/>
            <person name="Arendt D."/>
            <person name="Savage R."/>
            <person name="Osoegawa K."/>
            <person name="de Jong P."/>
            <person name="Grimwood J."/>
            <person name="Chapman J.A."/>
            <person name="Shapiro H."/>
            <person name="Aerts A."/>
            <person name="Otillar R.P."/>
            <person name="Terry A.Y."/>
            <person name="Boore J.L."/>
            <person name="Grigoriev I.V."/>
            <person name="Lindberg D.R."/>
            <person name="Seaver E.C."/>
            <person name="Weisblat D.A."/>
            <person name="Putnam N.H."/>
            <person name="Rokhsar D.S."/>
        </authorList>
    </citation>
    <scope>NUCLEOTIDE SEQUENCE</scope>
</reference>
<evidence type="ECO:0000256" key="1">
    <source>
        <dbReference type="SAM" id="MobiDB-lite"/>
    </source>
</evidence>
<keyword evidence="5" id="KW-1185">Reference proteome</keyword>
<feature type="region of interest" description="Disordered" evidence="1">
    <location>
        <begin position="1083"/>
        <end position="1123"/>
    </location>
</feature>
<gene>
    <name evidence="4" type="primary">20211949</name>
    <name evidence="3" type="ORF">HELRODRAFT_191458</name>
</gene>
<keyword evidence="2" id="KW-0812">Transmembrane</keyword>
<protein>
    <submittedName>
        <fullName evidence="3 4">Uncharacterized protein</fullName>
    </submittedName>
</protein>
<name>T1FT02_HELRO</name>
<dbReference type="EnsemblMetazoa" id="HelroT191458">
    <property type="protein sequence ID" value="HelroP191458"/>
    <property type="gene ID" value="HelroG191458"/>
</dbReference>
<keyword evidence="2" id="KW-1133">Transmembrane helix</keyword>
<dbReference type="HOGENOM" id="CLU_280096_0_0_1"/>
<dbReference type="AlphaFoldDB" id="T1FT02"/>
<dbReference type="EMBL" id="KB096365">
    <property type="protein sequence ID" value="ESO05391.1"/>
    <property type="molecule type" value="Genomic_DNA"/>
</dbReference>
<dbReference type="CTD" id="20211949"/>
<evidence type="ECO:0000313" key="4">
    <source>
        <dbReference type="EnsemblMetazoa" id="HelroP191458"/>
    </source>
</evidence>
<reference evidence="4" key="3">
    <citation type="submission" date="2015-06" db="UniProtKB">
        <authorList>
            <consortium name="EnsemblMetazoa"/>
        </authorList>
    </citation>
    <scope>IDENTIFICATION</scope>
</reference>
<dbReference type="RefSeq" id="XP_009016706.1">
    <property type="nucleotide sequence ID" value="XM_009018458.1"/>
</dbReference>
<organism evidence="4 5">
    <name type="scientific">Helobdella robusta</name>
    <name type="common">Californian leech</name>
    <dbReference type="NCBI Taxonomy" id="6412"/>
    <lineage>
        <taxon>Eukaryota</taxon>
        <taxon>Metazoa</taxon>
        <taxon>Spiralia</taxon>
        <taxon>Lophotrochozoa</taxon>
        <taxon>Annelida</taxon>
        <taxon>Clitellata</taxon>
        <taxon>Hirudinea</taxon>
        <taxon>Rhynchobdellida</taxon>
        <taxon>Glossiphoniidae</taxon>
        <taxon>Helobdella</taxon>
    </lineage>
</organism>
<feature type="transmembrane region" description="Helical" evidence="2">
    <location>
        <begin position="823"/>
        <end position="844"/>
    </location>
</feature>
<keyword evidence="2" id="KW-0472">Membrane</keyword>
<evidence type="ECO:0000256" key="2">
    <source>
        <dbReference type="SAM" id="Phobius"/>
    </source>
</evidence>
<reference evidence="5" key="1">
    <citation type="submission" date="2012-12" db="EMBL/GenBank/DDBJ databases">
        <authorList>
            <person name="Hellsten U."/>
            <person name="Grimwood J."/>
            <person name="Chapman J.A."/>
            <person name="Shapiro H."/>
            <person name="Aerts A."/>
            <person name="Otillar R.P."/>
            <person name="Terry A.Y."/>
            <person name="Boore J.L."/>
            <person name="Simakov O."/>
            <person name="Marletaz F."/>
            <person name="Cho S.-J."/>
            <person name="Edsinger-Gonzales E."/>
            <person name="Havlak P."/>
            <person name="Kuo D.-H."/>
            <person name="Larsson T."/>
            <person name="Lv J."/>
            <person name="Arendt D."/>
            <person name="Savage R."/>
            <person name="Osoegawa K."/>
            <person name="de Jong P."/>
            <person name="Lindberg D.R."/>
            <person name="Seaver E.C."/>
            <person name="Weisblat D.A."/>
            <person name="Putnam N.H."/>
            <person name="Grigoriev I.V."/>
            <person name="Rokhsar D.S."/>
        </authorList>
    </citation>
    <scope>NUCLEOTIDE SEQUENCE</scope>
</reference>
<evidence type="ECO:0000313" key="3">
    <source>
        <dbReference type="EMBL" id="ESO05391.1"/>
    </source>
</evidence>
<dbReference type="Proteomes" id="UP000015101">
    <property type="component" value="Unassembled WGS sequence"/>
</dbReference>
<dbReference type="GeneID" id="20211949"/>
<evidence type="ECO:0000313" key="5">
    <source>
        <dbReference type="Proteomes" id="UP000015101"/>
    </source>
</evidence>
<feature type="transmembrane region" description="Helical" evidence="2">
    <location>
        <begin position="369"/>
        <end position="401"/>
    </location>
</feature>
<proteinExistence type="predicted"/>